<dbReference type="CDD" id="cd13585">
    <property type="entry name" value="PBP2_TMBP_like"/>
    <property type="match status" value="1"/>
</dbReference>
<dbReference type="PANTHER" id="PTHR43649">
    <property type="entry name" value="ARABINOSE-BINDING PROTEIN-RELATED"/>
    <property type="match status" value="1"/>
</dbReference>
<name>A0A4R4ULI3_9PSEU</name>
<evidence type="ECO:0000313" key="2">
    <source>
        <dbReference type="EMBL" id="TDC92641.1"/>
    </source>
</evidence>
<dbReference type="Proteomes" id="UP000294744">
    <property type="component" value="Unassembled WGS sequence"/>
</dbReference>
<comment type="caution">
    <text evidence="2">The sequence shown here is derived from an EMBL/GenBank/DDBJ whole genome shotgun (WGS) entry which is preliminary data.</text>
</comment>
<dbReference type="PANTHER" id="PTHR43649:SF30">
    <property type="entry name" value="ABC TRANSPORTER SUBSTRATE-BINDING PROTEIN"/>
    <property type="match status" value="1"/>
</dbReference>
<reference evidence="2 3" key="1">
    <citation type="submission" date="2019-03" db="EMBL/GenBank/DDBJ databases">
        <title>Draft genome sequences of novel Actinobacteria.</title>
        <authorList>
            <person name="Sahin N."/>
            <person name="Ay H."/>
            <person name="Saygin H."/>
        </authorList>
    </citation>
    <scope>NUCLEOTIDE SEQUENCE [LARGE SCALE GENOMIC DNA]</scope>
    <source>
        <strain evidence="2 3">16K404</strain>
    </source>
</reference>
<dbReference type="Pfam" id="PF13416">
    <property type="entry name" value="SBP_bac_8"/>
    <property type="match status" value="1"/>
</dbReference>
<dbReference type="InterPro" id="IPR006059">
    <property type="entry name" value="SBP"/>
</dbReference>
<dbReference type="Gene3D" id="3.40.190.10">
    <property type="entry name" value="Periplasmic binding protein-like II"/>
    <property type="match status" value="2"/>
</dbReference>
<feature type="region of interest" description="Disordered" evidence="1">
    <location>
        <begin position="1"/>
        <end position="22"/>
    </location>
</feature>
<dbReference type="SUPFAM" id="SSF53850">
    <property type="entry name" value="Periplasmic binding protein-like II"/>
    <property type="match status" value="1"/>
</dbReference>
<organism evidence="2 3">
    <name type="scientific">Saccharopolyspora aridisoli</name>
    <dbReference type="NCBI Taxonomy" id="2530385"/>
    <lineage>
        <taxon>Bacteria</taxon>
        <taxon>Bacillati</taxon>
        <taxon>Actinomycetota</taxon>
        <taxon>Actinomycetes</taxon>
        <taxon>Pseudonocardiales</taxon>
        <taxon>Pseudonocardiaceae</taxon>
        <taxon>Saccharopolyspora</taxon>
    </lineage>
</organism>
<dbReference type="OrthoDB" id="9780991at2"/>
<dbReference type="AlphaFoldDB" id="A0A4R4ULI3"/>
<evidence type="ECO:0000256" key="1">
    <source>
        <dbReference type="SAM" id="MobiDB-lite"/>
    </source>
</evidence>
<gene>
    <name evidence="2" type="ORF">E1161_13085</name>
</gene>
<accession>A0A4R4ULI3</accession>
<evidence type="ECO:0000313" key="3">
    <source>
        <dbReference type="Proteomes" id="UP000294744"/>
    </source>
</evidence>
<proteinExistence type="predicted"/>
<dbReference type="InterPro" id="IPR050490">
    <property type="entry name" value="Bact_solute-bd_prot1"/>
</dbReference>
<protein>
    <submittedName>
        <fullName evidence="2">Sugar ABC transporter substrate-binding protein</fullName>
    </submittedName>
</protein>
<dbReference type="EMBL" id="SMKV01000013">
    <property type="protein sequence ID" value="TDC92641.1"/>
    <property type="molecule type" value="Genomic_DNA"/>
</dbReference>
<sequence>MSLASKGLTASADRRKIRSRSSRRTFEMFDPHCRNASTNDSCNDAIGGRVRTQARTRRRTLAAAVLCALVASGCTAGRDPEQLTFMDYHGEEPMRSAMDAQLARCGEEIGIRVRHYSVTGDQLVPKALRMASSRSLPDVLMLDNPDVPEFATTQALVPLNQVGASADGIAPNIAETGRYQGELYGVAPTVNALALYYNRDILERVGARPPQTWEELAATARVLTTPQHRGIGFSAYASFEGAYQFLAFLWPGGADERALDSPQAAGALRLWVDLVRSGSAPQSVLSWEQGDVKNQFTAGNLAMMVNGSWQAAELRKTPGLNWGVVPIPVPRLGDPPATALGGEVMTIPKTEPWRERKAADLVTCMNTDRAQIAVASAADRVPSRPEAAAQLRPQAEDIEVFYDTVAVARARTQHLGTRWPDTARAMWTAIQSAISGNATPEQALKTAQEQANPGS</sequence>
<keyword evidence="3" id="KW-1185">Reference proteome</keyword>